<name>A0ABQ7SBS8_9ACAR</name>
<keyword evidence="2" id="KW-0732">Signal</keyword>
<evidence type="ECO:0000313" key="4">
    <source>
        <dbReference type="Proteomes" id="UP000825002"/>
    </source>
</evidence>
<dbReference type="Pfam" id="PF07841">
    <property type="entry name" value="DM4_12"/>
    <property type="match status" value="1"/>
</dbReference>
<comment type="caution">
    <text evidence="3">The sequence shown here is derived from an EMBL/GenBank/DDBJ whole genome shotgun (WGS) entry which is preliminary data.</text>
</comment>
<reference evidence="3 4" key="1">
    <citation type="submission" date="2020-10" db="EMBL/GenBank/DDBJ databases">
        <authorList>
            <person name="Klimov P.B."/>
            <person name="Dyachkov S.M."/>
            <person name="Chetverikov P.E."/>
        </authorList>
    </citation>
    <scope>NUCLEOTIDE SEQUENCE [LARGE SCALE GENOMIC DNA]</scope>
    <source>
        <strain evidence="3">BMOC 18-1129-001#AD2665</strain>
        <tissue evidence="3">Entire mites</tissue>
    </source>
</reference>
<organism evidence="3 4">
    <name type="scientific">Fragariocoptes setiger</name>
    <dbReference type="NCBI Taxonomy" id="1670756"/>
    <lineage>
        <taxon>Eukaryota</taxon>
        <taxon>Metazoa</taxon>
        <taxon>Ecdysozoa</taxon>
        <taxon>Arthropoda</taxon>
        <taxon>Chelicerata</taxon>
        <taxon>Arachnida</taxon>
        <taxon>Acari</taxon>
        <taxon>Acariformes</taxon>
        <taxon>Trombidiformes</taxon>
        <taxon>Prostigmata</taxon>
        <taxon>Eupodina</taxon>
        <taxon>Eriophyoidea</taxon>
        <taxon>Phytoptidae</taxon>
        <taxon>Fragariocoptes</taxon>
    </lineage>
</organism>
<keyword evidence="4" id="KW-1185">Reference proteome</keyword>
<sequence>MSSTTYNLRRYSASIEVSLVLLLVISQLCLATNTPTSSSQAQSLPPTQSGVPKSSNAAQFHPNAVASSDTVNNHAGRQGRSSNNGSSGQNNAGSNSIESSKYRSEQERKQVMEFFTTKNILKSLIKLMWGNQDEVGATSRQVLSVLTKVLDMLKGTFGQKARSASGRGLRDTVDDAASAGVSMLQGYVKAVITPENKCTQRYLCQASKEAVSANREIGYFVSQVAGYATSYLLDSQKLAPFQANYEATRRGRNMEDCANLYHECREEN</sequence>
<dbReference type="Proteomes" id="UP000825002">
    <property type="component" value="Unassembled WGS sequence"/>
</dbReference>
<evidence type="ECO:0008006" key="5">
    <source>
        <dbReference type="Google" id="ProtNLM"/>
    </source>
</evidence>
<gene>
    <name evidence="3" type="ORF">GZH46_00581</name>
</gene>
<feature type="compositionally biased region" description="Low complexity" evidence="1">
    <location>
        <begin position="75"/>
        <end position="96"/>
    </location>
</feature>
<evidence type="ECO:0000256" key="2">
    <source>
        <dbReference type="SAM" id="SignalP"/>
    </source>
</evidence>
<feature type="signal peptide" evidence="2">
    <location>
        <begin position="1"/>
        <end position="31"/>
    </location>
</feature>
<protein>
    <recommendedName>
        <fullName evidence="5">Secreted protein</fullName>
    </recommendedName>
</protein>
<feature type="region of interest" description="Disordered" evidence="1">
    <location>
        <begin position="35"/>
        <end position="103"/>
    </location>
</feature>
<dbReference type="PANTHER" id="PTHR41158:SF2">
    <property type="entry name" value="AGAP010294-PA"/>
    <property type="match status" value="1"/>
</dbReference>
<feature type="chain" id="PRO_5047126473" description="Secreted protein" evidence="2">
    <location>
        <begin position="32"/>
        <end position="268"/>
    </location>
</feature>
<evidence type="ECO:0000256" key="1">
    <source>
        <dbReference type="SAM" id="MobiDB-lite"/>
    </source>
</evidence>
<dbReference type="EMBL" id="JAIFTH010000064">
    <property type="protein sequence ID" value="KAG9510864.1"/>
    <property type="molecule type" value="Genomic_DNA"/>
</dbReference>
<accession>A0ABQ7SBS8</accession>
<evidence type="ECO:0000313" key="3">
    <source>
        <dbReference type="EMBL" id="KAG9510864.1"/>
    </source>
</evidence>
<dbReference type="InterPro" id="IPR006631">
    <property type="entry name" value="DM4_12"/>
</dbReference>
<dbReference type="PANTHER" id="PTHR41158">
    <property type="entry name" value="AGAP010294-PA"/>
    <property type="match status" value="1"/>
</dbReference>
<proteinExistence type="predicted"/>
<feature type="compositionally biased region" description="Polar residues" evidence="1">
    <location>
        <begin position="35"/>
        <end position="58"/>
    </location>
</feature>